<gene>
    <name evidence="2" type="ORF">UCREL1_2223</name>
</gene>
<dbReference type="EMBL" id="KB705791">
    <property type="protein sequence ID" value="EMR70746.1"/>
    <property type="molecule type" value="Genomic_DNA"/>
</dbReference>
<dbReference type="AlphaFoldDB" id="M7TLD0"/>
<reference evidence="3" key="1">
    <citation type="journal article" date="2013" name="Genome Announc.">
        <title>Draft genome sequence of the grapevine dieback fungus Eutypa lata UCR-EL1.</title>
        <authorList>
            <person name="Blanco-Ulate B."/>
            <person name="Rolshausen P.E."/>
            <person name="Cantu D."/>
        </authorList>
    </citation>
    <scope>NUCLEOTIDE SEQUENCE [LARGE SCALE GENOMIC DNA]</scope>
    <source>
        <strain evidence="3">UCR-EL1</strain>
    </source>
</reference>
<dbReference type="OrthoDB" id="4600835at2759"/>
<evidence type="ECO:0000256" key="1">
    <source>
        <dbReference type="SAM" id="SignalP"/>
    </source>
</evidence>
<feature type="signal peptide" evidence="1">
    <location>
        <begin position="1"/>
        <end position="19"/>
    </location>
</feature>
<accession>M7TLD0</accession>
<name>M7TLD0_EUTLA</name>
<dbReference type="Proteomes" id="UP000012174">
    <property type="component" value="Unassembled WGS sequence"/>
</dbReference>
<evidence type="ECO:0008006" key="4">
    <source>
        <dbReference type="Google" id="ProtNLM"/>
    </source>
</evidence>
<proteinExistence type="predicted"/>
<keyword evidence="1" id="KW-0732">Signal</keyword>
<dbReference type="KEGG" id="ela:UCREL1_2223"/>
<evidence type="ECO:0000313" key="3">
    <source>
        <dbReference type="Proteomes" id="UP000012174"/>
    </source>
</evidence>
<sequence>MSLKKFTALLLAIAHQAAGQLVDESWKGQGTVLVIEGSDYPWGPDDPLSSKVGCLNADGKLIADNGNCAVLDANVTHLLSETGECGWAVRAGEGAQPSVLTCSTPTPTYYGFYRLNNQREPIYLSYGSGYLGWSADARPTGDQIVDLYQGQGWADIDLVLLWSPV</sequence>
<dbReference type="HOGENOM" id="CLU_1610754_0_0_1"/>
<protein>
    <recommendedName>
        <fullName evidence="4">Secreted protein</fullName>
    </recommendedName>
</protein>
<keyword evidence="3" id="KW-1185">Reference proteome</keyword>
<evidence type="ECO:0000313" key="2">
    <source>
        <dbReference type="EMBL" id="EMR70746.1"/>
    </source>
</evidence>
<feature type="chain" id="PRO_5004085815" description="Secreted protein" evidence="1">
    <location>
        <begin position="20"/>
        <end position="165"/>
    </location>
</feature>
<organism evidence="2 3">
    <name type="scientific">Eutypa lata (strain UCR-EL1)</name>
    <name type="common">Grapevine dieback disease fungus</name>
    <name type="synonym">Eutypa armeniacae</name>
    <dbReference type="NCBI Taxonomy" id="1287681"/>
    <lineage>
        <taxon>Eukaryota</taxon>
        <taxon>Fungi</taxon>
        <taxon>Dikarya</taxon>
        <taxon>Ascomycota</taxon>
        <taxon>Pezizomycotina</taxon>
        <taxon>Sordariomycetes</taxon>
        <taxon>Xylariomycetidae</taxon>
        <taxon>Xylariales</taxon>
        <taxon>Diatrypaceae</taxon>
        <taxon>Eutypa</taxon>
    </lineage>
</organism>